<keyword evidence="3" id="KW-1185">Reference proteome</keyword>
<evidence type="ECO:0000313" key="2">
    <source>
        <dbReference type="EMBL" id="CAH1406905.1"/>
    </source>
</evidence>
<dbReference type="AlphaFoldDB" id="A0A9P0HQ33"/>
<protein>
    <submittedName>
        <fullName evidence="2">Uncharacterized protein</fullName>
    </submittedName>
</protein>
<dbReference type="EMBL" id="OV725083">
    <property type="protein sequence ID" value="CAH1406905.1"/>
    <property type="molecule type" value="Genomic_DNA"/>
</dbReference>
<organism evidence="2 3">
    <name type="scientific">Nezara viridula</name>
    <name type="common">Southern green stink bug</name>
    <name type="synonym">Cimex viridulus</name>
    <dbReference type="NCBI Taxonomy" id="85310"/>
    <lineage>
        <taxon>Eukaryota</taxon>
        <taxon>Metazoa</taxon>
        <taxon>Ecdysozoa</taxon>
        <taxon>Arthropoda</taxon>
        <taxon>Hexapoda</taxon>
        <taxon>Insecta</taxon>
        <taxon>Pterygota</taxon>
        <taxon>Neoptera</taxon>
        <taxon>Paraneoptera</taxon>
        <taxon>Hemiptera</taxon>
        <taxon>Heteroptera</taxon>
        <taxon>Panheteroptera</taxon>
        <taxon>Pentatomomorpha</taxon>
        <taxon>Pentatomoidea</taxon>
        <taxon>Pentatomidae</taxon>
        <taxon>Pentatominae</taxon>
        <taxon>Nezara</taxon>
    </lineage>
</organism>
<accession>A0A9P0HQ33</accession>
<evidence type="ECO:0000313" key="3">
    <source>
        <dbReference type="Proteomes" id="UP001152798"/>
    </source>
</evidence>
<evidence type="ECO:0000256" key="1">
    <source>
        <dbReference type="SAM" id="MobiDB-lite"/>
    </source>
</evidence>
<proteinExistence type="predicted"/>
<sequence length="71" mass="7419">MECPSALSTPPSGSRRGGCPGVRTQLNRATSNEDIKRPRLLVEAITGGAARLALGHLEAAIVNVLKAKSPR</sequence>
<dbReference type="Proteomes" id="UP001152798">
    <property type="component" value="Chromosome 7"/>
</dbReference>
<gene>
    <name evidence="2" type="ORF">NEZAVI_LOCUS14743</name>
</gene>
<name>A0A9P0HQ33_NEZVI</name>
<feature type="region of interest" description="Disordered" evidence="1">
    <location>
        <begin position="1"/>
        <end position="31"/>
    </location>
</feature>
<reference evidence="2" key="1">
    <citation type="submission" date="2022-01" db="EMBL/GenBank/DDBJ databases">
        <authorList>
            <person name="King R."/>
        </authorList>
    </citation>
    <scope>NUCLEOTIDE SEQUENCE</scope>
</reference>